<name>A0ABR8H8V0_NOSPU</name>
<accession>A0ABR8H8V0</accession>
<protein>
    <recommendedName>
        <fullName evidence="4">PH domain-containing protein</fullName>
    </recommendedName>
</protein>
<dbReference type="RefSeq" id="WP_190949482.1">
    <property type="nucleotide sequence ID" value="NZ_JACJTC010000007.1"/>
</dbReference>
<evidence type="ECO:0000313" key="3">
    <source>
        <dbReference type="Proteomes" id="UP000606396"/>
    </source>
</evidence>
<gene>
    <name evidence="2" type="ORF">H6G94_11160</name>
</gene>
<dbReference type="Proteomes" id="UP000606396">
    <property type="component" value="Unassembled WGS sequence"/>
</dbReference>
<evidence type="ECO:0000313" key="2">
    <source>
        <dbReference type="EMBL" id="MBD2611827.1"/>
    </source>
</evidence>
<proteinExistence type="predicted"/>
<dbReference type="EMBL" id="JACJTC010000007">
    <property type="protein sequence ID" value="MBD2611827.1"/>
    <property type="molecule type" value="Genomic_DNA"/>
</dbReference>
<feature type="region of interest" description="Disordered" evidence="1">
    <location>
        <begin position="1"/>
        <end position="20"/>
    </location>
</feature>
<reference evidence="2 3" key="1">
    <citation type="journal article" date="2020" name="ISME J.">
        <title>Comparative genomics reveals insights into cyanobacterial evolution and habitat adaptation.</title>
        <authorList>
            <person name="Chen M.Y."/>
            <person name="Teng W.K."/>
            <person name="Zhao L."/>
            <person name="Hu C.X."/>
            <person name="Zhou Y.K."/>
            <person name="Han B.P."/>
            <person name="Song L.R."/>
            <person name="Shu W.S."/>
        </authorList>
    </citation>
    <scope>NUCLEOTIDE SEQUENCE [LARGE SCALE GENOMIC DNA]</scope>
    <source>
        <strain evidence="2 3">FACHB-252</strain>
    </source>
</reference>
<comment type="caution">
    <text evidence="2">The sequence shown here is derived from an EMBL/GenBank/DDBJ whole genome shotgun (WGS) entry which is preliminary data.</text>
</comment>
<organism evidence="2 3">
    <name type="scientific">Nostoc punctiforme FACHB-252</name>
    <dbReference type="NCBI Taxonomy" id="1357509"/>
    <lineage>
        <taxon>Bacteria</taxon>
        <taxon>Bacillati</taxon>
        <taxon>Cyanobacteriota</taxon>
        <taxon>Cyanophyceae</taxon>
        <taxon>Nostocales</taxon>
        <taxon>Nostocaceae</taxon>
        <taxon>Nostoc</taxon>
    </lineage>
</organism>
<evidence type="ECO:0008006" key="4">
    <source>
        <dbReference type="Google" id="ProtNLM"/>
    </source>
</evidence>
<keyword evidence="3" id="KW-1185">Reference proteome</keyword>
<sequence length="145" mass="16781">MSKKKIKKTEVAKDGTSGIKSTKLKPPQGISFSFKYYHDSHNKFSCSEKEVIYWLTLLERLKALSSLSAQELLVNRSSTLRCHPIKWEETSERGFGLPNEEQLVDTPYQFSLSSNEHGRVHGFFINEIFYIVWLDPDHLLYPAKN</sequence>
<evidence type="ECO:0000256" key="1">
    <source>
        <dbReference type="SAM" id="MobiDB-lite"/>
    </source>
</evidence>